<dbReference type="OrthoDB" id="10249250at2759"/>
<proteinExistence type="inferred from homology"/>
<dbReference type="SUPFAM" id="SSF57802">
    <property type="entry name" value="Rubredoxin-like"/>
    <property type="match status" value="1"/>
</dbReference>
<keyword evidence="5" id="KW-0999">Mitochondrion inner membrane</keyword>
<reference evidence="13 14" key="1">
    <citation type="submission" date="2014-03" db="EMBL/GenBank/DDBJ databases">
        <title>The genome of Kluyveromyces dobzhanskii.</title>
        <authorList>
            <person name="Nystedt B."/>
            <person name="Astrom S."/>
        </authorList>
    </citation>
    <scope>NUCLEOTIDE SEQUENCE [LARGE SCALE GENOMIC DNA]</scope>
    <source>
        <strain evidence="13 14">CBS 2104</strain>
    </source>
</reference>
<evidence type="ECO:0000256" key="12">
    <source>
        <dbReference type="PIRSR" id="PIRSR602124-2"/>
    </source>
</evidence>
<dbReference type="GO" id="GO:0046872">
    <property type="term" value="F:metal ion binding"/>
    <property type="evidence" value="ECO:0007669"/>
    <property type="project" value="UniProtKB-KW"/>
</dbReference>
<comment type="subcellular location">
    <subcellularLocation>
        <location evidence="1">Mitochondrion inner membrane</location>
        <topology evidence="1">Peripheral membrane protein</topology>
        <orientation evidence="1">Matrix side</orientation>
    </subcellularLocation>
</comment>
<protein>
    <recommendedName>
        <fullName evidence="11">Cytochrome c oxidase subunit 4, mitochondrial</fullName>
    </recommendedName>
    <alternativeName>
        <fullName evidence="10">Cytochrome c oxidase polypeptide IV</fullName>
    </alternativeName>
</protein>
<dbReference type="GO" id="GO:0005743">
    <property type="term" value="C:mitochondrial inner membrane"/>
    <property type="evidence" value="ECO:0007669"/>
    <property type="project" value="UniProtKB-SubCell"/>
</dbReference>
<comment type="similarity">
    <text evidence="3">Belongs to the cytochrome c oxidase subunit 5B family.</text>
</comment>
<dbReference type="CDD" id="cd00924">
    <property type="entry name" value="Cyt_c_Oxidase_Vb"/>
    <property type="match status" value="1"/>
</dbReference>
<comment type="caution">
    <text evidence="13">The sequence shown here is derived from an EMBL/GenBank/DDBJ whole genome shotgun (WGS) entry which is preliminary data.</text>
</comment>
<gene>
    <name evidence="13" type="ORF">KLDO_g1240</name>
</gene>
<feature type="binding site" evidence="12">
    <location>
        <position position="134"/>
    </location>
    <ligand>
        <name>Zn(2+)</name>
        <dbReference type="ChEBI" id="CHEBI:29105"/>
    </ligand>
</feature>
<name>A0A0A8L1K8_9SACH</name>
<dbReference type="Pfam" id="PF01215">
    <property type="entry name" value="COX5B"/>
    <property type="match status" value="1"/>
</dbReference>
<evidence type="ECO:0000313" key="13">
    <source>
        <dbReference type="EMBL" id="CDO92932.1"/>
    </source>
</evidence>
<keyword evidence="7" id="KW-0809">Transit peptide</keyword>
<evidence type="ECO:0000256" key="10">
    <source>
        <dbReference type="ARBA" id="ARBA00031366"/>
    </source>
</evidence>
<evidence type="ECO:0000256" key="2">
    <source>
        <dbReference type="ARBA" id="ARBA00004673"/>
    </source>
</evidence>
<dbReference type="PANTHER" id="PTHR10122:SF0">
    <property type="entry name" value="CYTOCHROME C OXIDASE SUBUNIT 5B, ISOFORM A-RELATED"/>
    <property type="match status" value="1"/>
</dbReference>
<feature type="binding site" evidence="12">
    <location>
        <position position="119"/>
    </location>
    <ligand>
        <name>Zn(2+)</name>
        <dbReference type="ChEBI" id="CHEBI:29105"/>
    </ligand>
</feature>
<dbReference type="EMBL" id="CCBQ010000019">
    <property type="protein sequence ID" value="CDO92932.1"/>
    <property type="molecule type" value="Genomic_DNA"/>
</dbReference>
<evidence type="ECO:0000256" key="5">
    <source>
        <dbReference type="ARBA" id="ARBA00022792"/>
    </source>
</evidence>
<dbReference type="AlphaFoldDB" id="A0A0A8L1K8"/>
<keyword evidence="8" id="KW-0496">Mitochondrion</keyword>
<comment type="pathway">
    <text evidence="2">Energy metabolism; oxidative phosphorylation.</text>
</comment>
<evidence type="ECO:0000256" key="3">
    <source>
        <dbReference type="ARBA" id="ARBA00010292"/>
    </source>
</evidence>
<evidence type="ECO:0000256" key="4">
    <source>
        <dbReference type="ARBA" id="ARBA00022723"/>
    </source>
</evidence>
<dbReference type="InterPro" id="IPR002124">
    <property type="entry name" value="Cyt_c_oxidase_su5b"/>
</dbReference>
<dbReference type="Gene3D" id="2.60.11.10">
    <property type="entry name" value="Cytochrome c oxidase, subunit Vb"/>
    <property type="match status" value="1"/>
</dbReference>
<evidence type="ECO:0000256" key="1">
    <source>
        <dbReference type="ARBA" id="ARBA00004443"/>
    </source>
</evidence>
<dbReference type="Proteomes" id="UP000031516">
    <property type="component" value="Unassembled WGS sequence"/>
</dbReference>
<dbReference type="PROSITE" id="PS51359">
    <property type="entry name" value="COX5B_2"/>
    <property type="match status" value="1"/>
</dbReference>
<keyword evidence="14" id="KW-1185">Reference proteome</keyword>
<sequence length="154" mass="16529">MLSLRQSLSKIFGPASRAFATTKLASDQQVIKTATKLAEVNGGDTLIGPGAKSGEVPTELDQATGLARLEMLGKLEGIEVFDTKPLDSSRIGTMENPIIVETYDDYRYVGATGSPAGSHNVMWLKPTEGHVARCWETGCVYKVKVVGVPQEGHH</sequence>
<dbReference type="GO" id="GO:0006123">
    <property type="term" value="P:mitochondrial electron transport, cytochrome c to oxygen"/>
    <property type="evidence" value="ECO:0007669"/>
    <property type="project" value="InterPro"/>
</dbReference>
<accession>A0A0A8L1K8</accession>
<evidence type="ECO:0000256" key="7">
    <source>
        <dbReference type="ARBA" id="ARBA00022946"/>
    </source>
</evidence>
<keyword evidence="6 12" id="KW-0862">Zinc</keyword>
<keyword evidence="4 12" id="KW-0479">Metal-binding</keyword>
<evidence type="ECO:0000256" key="9">
    <source>
        <dbReference type="ARBA" id="ARBA00023136"/>
    </source>
</evidence>
<evidence type="ECO:0000313" key="14">
    <source>
        <dbReference type="Proteomes" id="UP000031516"/>
    </source>
</evidence>
<organism evidence="13 14">
    <name type="scientific">Kluyveromyces dobzhanskii CBS 2104</name>
    <dbReference type="NCBI Taxonomy" id="1427455"/>
    <lineage>
        <taxon>Eukaryota</taxon>
        <taxon>Fungi</taxon>
        <taxon>Dikarya</taxon>
        <taxon>Ascomycota</taxon>
        <taxon>Saccharomycotina</taxon>
        <taxon>Saccharomycetes</taxon>
        <taxon>Saccharomycetales</taxon>
        <taxon>Saccharomycetaceae</taxon>
        <taxon>Kluyveromyces</taxon>
    </lineage>
</organism>
<dbReference type="InterPro" id="IPR036972">
    <property type="entry name" value="Cyt_c_oxidase_su5b_sf"/>
</dbReference>
<dbReference type="FunFam" id="2.60.11.10:FF:000003">
    <property type="entry name" value="Cytochrome c oxidase subunit IV"/>
    <property type="match status" value="1"/>
</dbReference>
<evidence type="ECO:0000256" key="8">
    <source>
        <dbReference type="ARBA" id="ARBA00023128"/>
    </source>
</evidence>
<keyword evidence="9" id="KW-0472">Membrane</keyword>
<dbReference type="GO" id="GO:0045277">
    <property type="term" value="C:respiratory chain complex IV"/>
    <property type="evidence" value="ECO:0007669"/>
    <property type="project" value="InterPro"/>
</dbReference>
<dbReference type="PANTHER" id="PTHR10122">
    <property type="entry name" value="CYTOCHROME C OXIDASE SUBUNIT 5B, MITOCHONDRIAL"/>
    <property type="match status" value="1"/>
</dbReference>
<evidence type="ECO:0000256" key="6">
    <source>
        <dbReference type="ARBA" id="ARBA00022833"/>
    </source>
</evidence>
<evidence type="ECO:0000256" key="11">
    <source>
        <dbReference type="ARBA" id="ARBA00070613"/>
    </source>
</evidence>